<comment type="caution">
    <text evidence="1">The sequence shown here is derived from an EMBL/GenBank/DDBJ whole genome shotgun (WGS) entry which is preliminary data.</text>
</comment>
<evidence type="ECO:0008006" key="3">
    <source>
        <dbReference type="Google" id="ProtNLM"/>
    </source>
</evidence>
<name>A0A7W9FGL2_9CAUL</name>
<evidence type="ECO:0000313" key="2">
    <source>
        <dbReference type="Proteomes" id="UP000545037"/>
    </source>
</evidence>
<evidence type="ECO:0000313" key="1">
    <source>
        <dbReference type="EMBL" id="MBB5746773.1"/>
    </source>
</evidence>
<dbReference type="RefSeq" id="WP_183213745.1">
    <property type="nucleotide sequence ID" value="NZ_JACHOR010000004.1"/>
</dbReference>
<dbReference type="Proteomes" id="UP000545037">
    <property type="component" value="Unassembled WGS sequence"/>
</dbReference>
<dbReference type="Pfam" id="PF11159">
    <property type="entry name" value="DUF2939"/>
    <property type="match status" value="1"/>
</dbReference>
<dbReference type="InterPro" id="IPR021330">
    <property type="entry name" value="DUF2939"/>
</dbReference>
<accession>A0A7W9FGL2</accession>
<proteinExistence type="predicted"/>
<gene>
    <name evidence="1" type="ORF">GGR13_002380</name>
</gene>
<reference evidence="1 2" key="1">
    <citation type="submission" date="2020-08" db="EMBL/GenBank/DDBJ databases">
        <title>Genomic Encyclopedia of Type Strains, Phase IV (KMG-IV): sequencing the most valuable type-strain genomes for metagenomic binning, comparative biology and taxonomic classification.</title>
        <authorList>
            <person name="Goeker M."/>
        </authorList>
    </citation>
    <scope>NUCLEOTIDE SEQUENCE [LARGE SCALE GENOMIC DNA]</scope>
    <source>
        <strain evidence="1 2">DSM 4737</strain>
    </source>
</reference>
<sequence length="184" mass="19862">MTKTRKRRLLIGTAVISLIVVLILFVVTPALAVQGIIAAAKAGDAAALESRVDFPALRGSLKDELNARMRAEVRDQLRDEDPGLAALGMMLAPSLMDSAVDVFVTPDAVAAMVSSAEAPGVKDDASAERGNDADIRRSYGFRDPNTFVVTLTDPERAEQPLKLLLERRNLVQWKLAGVDLPDRV</sequence>
<dbReference type="EMBL" id="JACHOR010000004">
    <property type="protein sequence ID" value="MBB5746773.1"/>
    <property type="molecule type" value="Genomic_DNA"/>
</dbReference>
<keyword evidence="2" id="KW-1185">Reference proteome</keyword>
<protein>
    <recommendedName>
        <fullName evidence="3">DUF2939 domain-containing protein</fullName>
    </recommendedName>
</protein>
<organism evidence="1 2">
    <name type="scientific">Brevundimonas variabilis</name>
    <dbReference type="NCBI Taxonomy" id="74312"/>
    <lineage>
        <taxon>Bacteria</taxon>
        <taxon>Pseudomonadati</taxon>
        <taxon>Pseudomonadota</taxon>
        <taxon>Alphaproteobacteria</taxon>
        <taxon>Caulobacterales</taxon>
        <taxon>Caulobacteraceae</taxon>
        <taxon>Brevundimonas</taxon>
    </lineage>
</organism>
<dbReference type="AlphaFoldDB" id="A0A7W9FGL2"/>